<protein>
    <submittedName>
        <fullName evidence="2">Wzy</fullName>
    </submittedName>
</protein>
<reference evidence="2" key="1">
    <citation type="journal article" date="2017" name="PLoS ONE">
        <title>Genetic diversity of the O antigens of Proteus species and the development of a suspension array for molecular serotyping.</title>
        <authorList>
            <person name="Yu X."/>
            <person name="Torzewska A."/>
            <person name="Zhang X."/>
            <person name="Yin Z."/>
            <person name="Drzewiecka D."/>
            <person name="Cao H."/>
            <person name="Liu B."/>
            <person name="Knirel Y.A."/>
            <person name="Rozalski A."/>
            <person name="Wang L."/>
        </authorList>
    </citation>
    <scope>NUCLEOTIDE SEQUENCE</scope>
    <source>
        <strain evidence="2">PrK 49/57</strain>
    </source>
</reference>
<evidence type="ECO:0000256" key="1">
    <source>
        <dbReference type="SAM" id="Phobius"/>
    </source>
</evidence>
<accession>A0A385JMT8</accession>
<feature type="transmembrane region" description="Helical" evidence="1">
    <location>
        <begin position="6"/>
        <end position="36"/>
    </location>
</feature>
<feature type="transmembrane region" description="Helical" evidence="1">
    <location>
        <begin position="327"/>
        <end position="351"/>
    </location>
</feature>
<keyword evidence="1" id="KW-0812">Transmembrane</keyword>
<feature type="transmembrane region" description="Helical" evidence="1">
    <location>
        <begin position="163"/>
        <end position="188"/>
    </location>
</feature>
<organism evidence="2">
    <name type="scientific">Proteus mirabilis</name>
    <dbReference type="NCBI Taxonomy" id="584"/>
    <lineage>
        <taxon>Bacteria</taxon>
        <taxon>Pseudomonadati</taxon>
        <taxon>Pseudomonadota</taxon>
        <taxon>Gammaproteobacteria</taxon>
        <taxon>Enterobacterales</taxon>
        <taxon>Morganellaceae</taxon>
        <taxon>Proteus</taxon>
    </lineage>
</organism>
<sequence length="394" mass="46225">MKNFSLFLSLFLATLANHSAITIPLAFVFLLISLFFNKGKCYFSSQKLIILITSITFIIIHSILFKLSMLNYIPAKEFIDSFEINFYKYILLASYVFIISIIIQHEKNELLIKILSFILIIHITFFIIQFFVVYLTGYYLDFIYPITHEHSRYLFYGVENNISIYRCTGLFVEPSTYSISIFTLLLILESLGNKNKFLFYLTLLTMILSLSSISFILIPFYYLLKIIRKIKLSYLIVTILLLFSFSYFSQNNFIKTQIDKINNTSSIRFNLVNAIFDRKIDLLITGSGLYGIEKNIIDGTKATCNDNETCSNESINRKYATPNDYGLLFYIFIKLGFFSFIILYLICYPFITNYKKMSFFICVLITKLQFAFPLFWIFVLILRRQDSNENTYRS</sequence>
<name>A0A385JMT8_PROMI</name>
<feature type="transmembrane region" description="Helical" evidence="1">
    <location>
        <begin position="48"/>
        <end position="66"/>
    </location>
</feature>
<evidence type="ECO:0000313" key="2">
    <source>
        <dbReference type="EMBL" id="AXY99601.1"/>
    </source>
</evidence>
<feature type="transmembrane region" description="Helical" evidence="1">
    <location>
        <begin position="357"/>
        <end position="382"/>
    </location>
</feature>
<keyword evidence="1" id="KW-0472">Membrane</keyword>
<proteinExistence type="predicted"/>
<feature type="transmembrane region" description="Helical" evidence="1">
    <location>
        <begin position="197"/>
        <end position="224"/>
    </location>
</feature>
<feature type="transmembrane region" description="Helical" evidence="1">
    <location>
        <begin position="230"/>
        <end position="248"/>
    </location>
</feature>
<dbReference type="EMBL" id="KY710703">
    <property type="protein sequence ID" value="AXY99601.1"/>
    <property type="molecule type" value="Genomic_DNA"/>
</dbReference>
<feature type="transmembrane region" description="Helical" evidence="1">
    <location>
        <begin position="110"/>
        <end position="135"/>
    </location>
</feature>
<feature type="transmembrane region" description="Helical" evidence="1">
    <location>
        <begin position="86"/>
        <end position="103"/>
    </location>
</feature>
<dbReference type="AlphaFoldDB" id="A0A385JMT8"/>
<keyword evidence="1" id="KW-1133">Transmembrane helix</keyword>